<reference evidence="1 2" key="1">
    <citation type="submission" date="2017-08" db="EMBL/GenBank/DDBJ databases">
        <title>Infants hospitalized years apart are colonized by the same room-sourced microbial strains.</title>
        <authorList>
            <person name="Brooks B."/>
            <person name="Olm M.R."/>
            <person name="Firek B.A."/>
            <person name="Baker R."/>
            <person name="Thomas B.C."/>
            <person name="Morowitz M.J."/>
            <person name="Banfield J.F."/>
        </authorList>
    </citation>
    <scope>NUCLEOTIDE SEQUENCE [LARGE SCALE GENOMIC DNA]</scope>
    <source>
        <strain evidence="1">S2_003_000_R2_14</strain>
    </source>
</reference>
<accession>A0A2W5SWC7</accession>
<dbReference type="SUPFAM" id="SSF81585">
    <property type="entry name" value="PsbU/PolX domain-like"/>
    <property type="match status" value="1"/>
</dbReference>
<dbReference type="AlphaFoldDB" id="A0A2W5SWC7"/>
<dbReference type="Pfam" id="PF12836">
    <property type="entry name" value="HHH_3"/>
    <property type="match status" value="1"/>
</dbReference>
<sequence length="134" mass="14057">MHRSRAIVIVVAMAAIVGAFAWWRPSAPAAPTRCPDGAPLRLGADGVATCGAGAPMPPAKSLTLRQKFDCNTATERELAMIPGVGPHVANELVKARGTGFTSWEQIDAVPGVGDQRLLTLQAACEIRLVDSGVW</sequence>
<name>A0A2W5SWC7_9BACT</name>
<protein>
    <submittedName>
        <fullName evidence="1">Competence protein ComE</fullName>
    </submittedName>
</protein>
<evidence type="ECO:0000313" key="2">
    <source>
        <dbReference type="Proteomes" id="UP000249061"/>
    </source>
</evidence>
<gene>
    <name evidence="1" type="ORF">DI536_29085</name>
</gene>
<dbReference type="Gene3D" id="1.10.150.320">
    <property type="entry name" value="Photosystem II 12 kDa extrinsic protein"/>
    <property type="match status" value="1"/>
</dbReference>
<evidence type="ECO:0000313" key="1">
    <source>
        <dbReference type="EMBL" id="PZR07112.1"/>
    </source>
</evidence>
<comment type="caution">
    <text evidence="1">The sequence shown here is derived from an EMBL/GenBank/DDBJ whole genome shotgun (WGS) entry which is preliminary data.</text>
</comment>
<organism evidence="1 2">
    <name type="scientific">Archangium gephyra</name>
    <dbReference type="NCBI Taxonomy" id="48"/>
    <lineage>
        <taxon>Bacteria</taxon>
        <taxon>Pseudomonadati</taxon>
        <taxon>Myxococcota</taxon>
        <taxon>Myxococcia</taxon>
        <taxon>Myxococcales</taxon>
        <taxon>Cystobacterineae</taxon>
        <taxon>Archangiaceae</taxon>
        <taxon>Archangium</taxon>
    </lineage>
</organism>
<dbReference type="Proteomes" id="UP000249061">
    <property type="component" value="Unassembled WGS sequence"/>
</dbReference>
<proteinExistence type="predicted"/>
<dbReference type="EMBL" id="QFQP01000034">
    <property type="protein sequence ID" value="PZR07112.1"/>
    <property type="molecule type" value="Genomic_DNA"/>
</dbReference>